<dbReference type="Pfam" id="PF13599">
    <property type="entry name" value="Pentapeptide_4"/>
    <property type="match status" value="1"/>
</dbReference>
<organism evidence="1 2">
    <name type="scientific">Pseudomonas brassicacearum</name>
    <dbReference type="NCBI Taxonomy" id="930166"/>
    <lineage>
        <taxon>Bacteria</taxon>
        <taxon>Pseudomonadati</taxon>
        <taxon>Pseudomonadota</taxon>
        <taxon>Gammaproteobacteria</taxon>
        <taxon>Pseudomonadales</taxon>
        <taxon>Pseudomonadaceae</taxon>
        <taxon>Pseudomonas</taxon>
    </lineage>
</organism>
<dbReference type="PANTHER" id="PTHR14136">
    <property type="entry name" value="BTB_POZ DOMAIN-CONTAINING PROTEIN KCTD9"/>
    <property type="match status" value="1"/>
</dbReference>
<dbReference type="PANTHER" id="PTHR14136:SF17">
    <property type="entry name" value="BTB_POZ DOMAIN-CONTAINING PROTEIN KCTD9"/>
    <property type="match status" value="1"/>
</dbReference>
<proteinExistence type="predicted"/>
<dbReference type="EMBL" id="JAVDVC010000003">
    <property type="protein sequence ID" value="MDR6958005.1"/>
    <property type="molecule type" value="Genomic_DNA"/>
</dbReference>
<sequence length="622" mass="67208">MPDFIFVFSRHDGPANEETEMTNPNAVKTYIGCYYLTIVISNAFSTSTWYAYREGDSLACQLSDNGDLKDATLFAFYLGDSFTPDTVSLGAHNWLQVQSVHDGAWLDFGSSIPGGAKGDFYIALTSPDTPATLALSSGTTYGIPPTNNTIWMELVQGKSVVSVFYMSILDKTVVWTDVEKAVMFANVSAPLTTKQLLPPAWDLNKQSYDQTDFGYLFLNNADFYGTRMTNCNLSNVTFSGTANFPEAVLDGSRFRGCKLDGVNFCNASLKDVDFSNASLKGCDFSRAVLDNCNFEGADLEGADLALATLSDLTRPIRITRDVTNRTIFSNARVNKILTHEFDGEDDDIYVWSYAQMDGVQFMMEDPDHPGVAILDGTLDNLIAQYAVLTGVQFGAVDSPSISYSDFSNAQLGGANLVKANLAYAKFDHATFSTPDGKHRCNLSRAYLVNASFSNADLSYAMMPLCYLYGGKATLVGATIKQVDFTGAYLVATDFSGLSGQNAAGVTFDGACLINAKFTGVNLATVNDQRACSFASACLQGVDFSGANTKGVNFIGAAVSTAEGTLTVHGGREDTTQLTYHITQMPKDTTEATCPNGQTGPCTGTMWHADDAPMTDWHYDDHS</sequence>
<accession>A0AAW8M8I5</accession>
<evidence type="ECO:0000313" key="2">
    <source>
        <dbReference type="Proteomes" id="UP001252613"/>
    </source>
</evidence>
<dbReference type="Pfam" id="PF00805">
    <property type="entry name" value="Pentapeptide"/>
    <property type="match status" value="2"/>
</dbReference>
<dbReference type="RefSeq" id="WP_310359473.1">
    <property type="nucleotide sequence ID" value="NZ_JAVDVC010000003.1"/>
</dbReference>
<reference evidence="1" key="1">
    <citation type="submission" date="2023-07" db="EMBL/GenBank/DDBJ databases">
        <title>Sorghum-associated microbial communities from plants grown in Nebraska, USA.</title>
        <authorList>
            <person name="Schachtman D."/>
        </authorList>
    </citation>
    <scope>NUCLEOTIDE SEQUENCE</scope>
    <source>
        <strain evidence="1">3432</strain>
    </source>
</reference>
<gene>
    <name evidence="1" type="ORF">J2W43_001986</name>
</gene>
<evidence type="ECO:0000313" key="1">
    <source>
        <dbReference type="EMBL" id="MDR6958005.1"/>
    </source>
</evidence>
<dbReference type="Gene3D" id="2.160.20.80">
    <property type="entry name" value="E3 ubiquitin-protein ligase SopA"/>
    <property type="match status" value="2"/>
</dbReference>
<protein>
    <submittedName>
        <fullName evidence="1">Uncharacterized protein YjbI with pentapeptide repeats</fullName>
    </submittedName>
</protein>
<comment type="caution">
    <text evidence="1">The sequence shown here is derived from an EMBL/GenBank/DDBJ whole genome shotgun (WGS) entry which is preliminary data.</text>
</comment>
<dbReference type="SUPFAM" id="SSF141571">
    <property type="entry name" value="Pentapeptide repeat-like"/>
    <property type="match status" value="2"/>
</dbReference>
<dbReference type="Proteomes" id="UP001252613">
    <property type="component" value="Unassembled WGS sequence"/>
</dbReference>
<dbReference type="InterPro" id="IPR001646">
    <property type="entry name" value="5peptide_repeat"/>
</dbReference>
<dbReference type="AlphaFoldDB" id="A0AAW8M8I5"/>
<dbReference type="InterPro" id="IPR051082">
    <property type="entry name" value="Pentapeptide-BTB/POZ_domain"/>
</dbReference>
<name>A0AAW8M8I5_9PSED</name>